<dbReference type="Proteomes" id="UP000017938">
    <property type="component" value="Unassembled WGS sequence"/>
</dbReference>
<dbReference type="AlphaFoldDB" id="R6TWI7"/>
<accession>R6TWI7</accession>
<reference evidence="1" key="1">
    <citation type="submission" date="2012-11" db="EMBL/GenBank/DDBJ databases">
        <title>Dependencies among metagenomic species, viruses, plasmids and units of genetic variation.</title>
        <authorList>
            <person name="Nielsen H.B."/>
            <person name="Almeida M."/>
            <person name="Juncker A.S."/>
            <person name="Rasmussen S."/>
            <person name="Li J."/>
            <person name="Sunagawa S."/>
            <person name="Plichta D."/>
            <person name="Gautier L."/>
            <person name="Le Chatelier E."/>
            <person name="Peletier E."/>
            <person name="Bonde I."/>
            <person name="Nielsen T."/>
            <person name="Manichanh C."/>
            <person name="Arumugam M."/>
            <person name="Batto J."/>
            <person name="Santos M.B.Q.D."/>
            <person name="Blom N."/>
            <person name="Borruel N."/>
            <person name="Burgdorf K.S."/>
            <person name="Boumezbeur F."/>
            <person name="Casellas F."/>
            <person name="Dore J."/>
            <person name="Guarner F."/>
            <person name="Hansen T."/>
            <person name="Hildebrand F."/>
            <person name="Kaas R.S."/>
            <person name="Kennedy S."/>
            <person name="Kristiansen K."/>
            <person name="Kultima J.R."/>
            <person name="Leonard P."/>
            <person name="Levenez F."/>
            <person name="Lund O."/>
            <person name="Moumen B."/>
            <person name="Le Paslier D."/>
            <person name="Pons N."/>
            <person name="Pedersen O."/>
            <person name="Prifti E."/>
            <person name="Qin J."/>
            <person name="Raes J."/>
            <person name="Tap J."/>
            <person name="Tims S."/>
            <person name="Ussery D.W."/>
            <person name="Yamada T."/>
            <person name="MetaHit consortium"/>
            <person name="Renault P."/>
            <person name="Sicheritz-Ponten T."/>
            <person name="Bork P."/>
            <person name="Wang J."/>
            <person name="Brunak S."/>
            <person name="Ehrlich S.D."/>
        </authorList>
    </citation>
    <scope>NUCLEOTIDE SEQUENCE [LARGE SCALE GENOMIC DNA]</scope>
</reference>
<gene>
    <name evidence="1" type="ORF">BN580_00998</name>
</gene>
<protein>
    <submittedName>
        <fullName evidence="1">Uncharacterized protein</fullName>
    </submittedName>
</protein>
<evidence type="ECO:0000313" key="2">
    <source>
        <dbReference type="Proteomes" id="UP000017938"/>
    </source>
</evidence>
<comment type="caution">
    <text evidence="1">The sequence shown here is derived from an EMBL/GenBank/DDBJ whole genome shotgun (WGS) entry which is preliminary data.</text>
</comment>
<name>R6TWI7_9BACT</name>
<proteinExistence type="predicted"/>
<organism evidence="1 2">
    <name type="scientific">Candidatus Colimorpha enterica</name>
    <dbReference type="NCBI Taxonomy" id="3083063"/>
    <lineage>
        <taxon>Bacteria</taxon>
        <taxon>Pseudomonadati</taxon>
        <taxon>Bacteroidota</taxon>
        <taxon>Bacteroidia</taxon>
        <taxon>Bacteroidales</taxon>
        <taxon>Candidatus Colimorpha</taxon>
    </lineage>
</organism>
<dbReference type="EMBL" id="CBFW010000102">
    <property type="protein sequence ID" value="CDC72281.1"/>
    <property type="molecule type" value="Genomic_DNA"/>
</dbReference>
<evidence type="ECO:0000313" key="1">
    <source>
        <dbReference type="EMBL" id="CDC72281.1"/>
    </source>
</evidence>
<sequence>MVIITAVFRVTGIEPGRKQLYIERLGRGKSLIRVVVRNLLPCVLGVGYLNIERQNAQMIEHPHLDGILRRASVHGDSLFYLVIFNHDVTVTVFGRLSTGFEPAFFNAVALCRLGDLAQIVAAGIGRKLSGVNAVFHLNETGSINKFFQRFSAVFRRIYILLHDLCHDGIPRKDRRRAYRIELVEGTRHRITEPDAAYIIRCVAYEPLVVV</sequence>